<evidence type="ECO:0000313" key="2">
    <source>
        <dbReference type="Proteomes" id="UP000683442"/>
    </source>
</evidence>
<dbReference type="Proteomes" id="UP000683442">
    <property type="component" value="Chromosome"/>
</dbReference>
<sequence>MRITTEMLQELERSIAPDAQAEIRIYAGGCDIRVRWNKGLREANQNLGAEQLAQIEEFREEKMRLAWDKLIAKFQGLRDMKPRY</sequence>
<organism evidence="1 2">
    <name type="scientific">Marinobacter adhaerens</name>
    <dbReference type="NCBI Taxonomy" id="1033846"/>
    <lineage>
        <taxon>Bacteria</taxon>
        <taxon>Pseudomonadati</taxon>
        <taxon>Pseudomonadota</taxon>
        <taxon>Gammaproteobacteria</taxon>
        <taxon>Pseudomonadales</taxon>
        <taxon>Marinobacteraceae</taxon>
        <taxon>Marinobacter</taxon>
    </lineage>
</organism>
<proteinExistence type="predicted"/>
<name>A0ABX8ID87_9GAMM</name>
<evidence type="ECO:0000313" key="1">
    <source>
        <dbReference type="EMBL" id="QWV11770.1"/>
    </source>
</evidence>
<reference evidence="1 2" key="1">
    <citation type="submission" date="2021-06" db="EMBL/GenBank/DDBJ databases">
        <title>Microbial metabolic specificity influences pelagic lipid remineralization.</title>
        <authorList>
            <person name="Behrendt L."/>
            <person name="Hunter J.E."/>
            <person name="Alcolombri U."/>
            <person name="Smriga S."/>
            <person name="Mincer T."/>
            <person name="Lowenstein D.P."/>
            <person name="Peaudecerf F.J."/>
            <person name="Fernandez V.I."/>
            <person name="Fredricks H."/>
            <person name="Almblad H."/>
            <person name="Harrison J.J."/>
            <person name="Stocker R."/>
            <person name="Van Mooy B.A.S."/>
        </authorList>
    </citation>
    <scope>NUCLEOTIDE SEQUENCE [LARGE SCALE GENOMIC DNA]</scope>
    <source>
        <strain evidence="1 2">HP15-B</strain>
    </source>
</reference>
<gene>
    <name evidence="1" type="ORF">KQ249_13865</name>
</gene>
<accession>A0ABX8ID87</accession>
<dbReference type="RefSeq" id="WP_169702156.1">
    <property type="nucleotide sequence ID" value="NZ_CP076686.1"/>
</dbReference>
<dbReference type="GeneID" id="78560541"/>
<keyword evidence="2" id="KW-1185">Reference proteome</keyword>
<dbReference type="EMBL" id="CP076686">
    <property type="protein sequence ID" value="QWV11770.1"/>
    <property type="molecule type" value="Genomic_DNA"/>
</dbReference>
<protein>
    <submittedName>
        <fullName evidence="1">Uncharacterized protein</fullName>
    </submittedName>
</protein>